<accession>A0A0C9RLV0</accession>
<feature type="domain" description="DUF569" evidence="3">
    <location>
        <begin position="223"/>
        <end position="299"/>
    </location>
</feature>
<evidence type="ECO:0000313" key="4">
    <source>
        <dbReference type="EMBL" id="JAG87631.1"/>
    </source>
</evidence>
<dbReference type="CDD" id="cd23340">
    <property type="entry name" value="beta-trefoil_FSCN_ACP-like"/>
    <property type="match status" value="1"/>
</dbReference>
<evidence type="ECO:0000256" key="1">
    <source>
        <dbReference type="SAM" id="MobiDB-lite"/>
    </source>
</evidence>
<protein>
    <submittedName>
        <fullName evidence="4">TSA: Wollemia nobilis Ref_Wollemi_Transcript_11895_1529 transcribed RNA sequence</fullName>
    </submittedName>
</protein>
<dbReference type="InterPro" id="IPR008999">
    <property type="entry name" value="Actin-crosslinking"/>
</dbReference>
<proteinExistence type="predicted"/>
<reference evidence="4" key="1">
    <citation type="submission" date="2015-02" db="EMBL/GenBank/DDBJ databases">
        <title>A transcriptome of Wollemia nobilis - a relic of Gondwana.</title>
        <authorList>
            <person name="Chia J.Y."/>
            <person name="Leong Y.S."/>
            <person name="Abdul Karim S."/>
            <person name="Wan Azmi N."/>
            <person name="Hercus R."/>
            <person name="Croft L."/>
        </authorList>
    </citation>
    <scope>NUCLEOTIDE SEQUENCE</scope>
    <source>
        <strain evidence="4">MaeBrown</strain>
        <tissue evidence="4">Leaf</tissue>
    </source>
</reference>
<feature type="region of interest" description="Disordered" evidence="1">
    <location>
        <begin position="154"/>
        <end position="218"/>
    </location>
</feature>
<dbReference type="Pfam" id="PF22932">
    <property type="entry name" value="Ubiq_DUF_assoc"/>
    <property type="match status" value="1"/>
</dbReference>
<dbReference type="InterPro" id="IPR007679">
    <property type="entry name" value="DUF569"/>
</dbReference>
<dbReference type="Gene3D" id="2.80.10.50">
    <property type="match status" value="1"/>
</dbReference>
<sequence length="311" mass="34218">MEFFKNAKTVRLRSHHDKYLWAEEDEETVSQDRDGASRNARWQVEFIEGSPQIRLKSRYNLYLTGTQIPFLLGMTGKKVLQTMPSKLDSSVEWEPIRDGFHVKLKTRYGNYLRANGGPPPWRNKVTHDIPHRTATQDWIFWEIEVMEITVGPTSPVPTPVAGPTSASPISAGPTSAGPISAGPTSASPISAGPTSAGPISAGPTSAGKESDPLSPVPHPKPDGRLIYYAIGDDNGDVEDGYEWPSFLFKGNGLQELTKKLEEETDLHDIIVCAHHPLTGNLYPLRLKLPPNNASMHLVLVKASSYLARNFA</sequence>
<dbReference type="EMBL" id="GCHU01011825">
    <property type="protein sequence ID" value="JAG87631.1"/>
    <property type="molecule type" value="Transcribed_RNA"/>
</dbReference>
<dbReference type="AlphaFoldDB" id="A0A0C9RLV0"/>
<dbReference type="PANTHER" id="PTHR31205:SF69">
    <property type="entry name" value="ACTIN CROSS-LINKING PROTEIN (DUF569)"/>
    <property type="match status" value="1"/>
</dbReference>
<dbReference type="InterPro" id="IPR054726">
    <property type="entry name" value="Ubiq_DUF569-assoc"/>
</dbReference>
<feature type="domain" description="DUF569" evidence="2">
    <location>
        <begin position="1"/>
        <end position="141"/>
    </location>
</feature>
<dbReference type="Pfam" id="PF04601">
    <property type="entry name" value="DUF569"/>
    <property type="match status" value="1"/>
</dbReference>
<name>A0A0C9RLV0_9CONI</name>
<evidence type="ECO:0000259" key="3">
    <source>
        <dbReference type="Pfam" id="PF22932"/>
    </source>
</evidence>
<organism evidence="4">
    <name type="scientific">Wollemia nobilis</name>
    <dbReference type="NCBI Taxonomy" id="56998"/>
    <lineage>
        <taxon>Eukaryota</taxon>
        <taxon>Viridiplantae</taxon>
        <taxon>Streptophyta</taxon>
        <taxon>Embryophyta</taxon>
        <taxon>Tracheophyta</taxon>
        <taxon>Spermatophyta</taxon>
        <taxon>Pinopsida</taxon>
        <taxon>Pinidae</taxon>
        <taxon>Conifers II</taxon>
        <taxon>Araucariales</taxon>
        <taxon>Araucariaceae</taxon>
        <taxon>Wollemia</taxon>
    </lineage>
</organism>
<dbReference type="PANTHER" id="PTHR31205">
    <property type="entry name" value="ACTIN CROSS-LINKING PROTEIN (DUF569)"/>
    <property type="match status" value="1"/>
</dbReference>
<dbReference type="FunFam" id="2.80.10.50:FF:000067">
    <property type="entry name" value="BnaC05g19630D protein"/>
    <property type="match status" value="1"/>
</dbReference>
<dbReference type="SUPFAM" id="SSF50405">
    <property type="entry name" value="Actin-crosslinking proteins"/>
    <property type="match status" value="1"/>
</dbReference>
<evidence type="ECO:0000259" key="2">
    <source>
        <dbReference type="Pfam" id="PF04601"/>
    </source>
</evidence>